<feature type="domain" description="C2H2-type" evidence="9">
    <location>
        <begin position="232"/>
        <end position="261"/>
    </location>
</feature>
<feature type="domain" description="C2H2-type" evidence="9">
    <location>
        <begin position="262"/>
        <end position="291"/>
    </location>
</feature>
<dbReference type="EMBL" id="CAFZ01000001">
    <property type="protein sequence ID" value="CCA66366.1"/>
    <property type="molecule type" value="Genomic_DNA"/>
</dbReference>
<evidence type="ECO:0000256" key="8">
    <source>
        <dbReference type="SAM" id="MobiDB-lite"/>
    </source>
</evidence>
<dbReference type="GO" id="GO:0000981">
    <property type="term" value="F:DNA-binding transcription factor activity, RNA polymerase II-specific"/>
    <property type="evidence" value="ECO:0007669"/>
    <property type="project" value="TreeGrafter"/>
</dbReference>
<feature type="domain" description="C2H2-type" evidence="9">
    <location>
        <begin position="293"/>
        <end position="320"/>
    </location>
</feature>
<dbReference type="SMART" id="SM00355">
    <property type="entry name" value="ZnF_C2H2"/>
    <property type="match status" value="3"/>
</dbReference>
<feature type="compositionally biased region" description="Low complexity" evidence="8">
    <location>
        <begin position="166"/>
        <end position="186"/>
    </location>
</feature>
<dbReference type="STRING" id="1109443.G4T520"/>
<keyword evidence="1" id="KW-0479">Metal-binding</keyword>
<keyword evidence="11" id="KW-1185">Reference proteome</keyword>
<dbReference type="Gene3D" id="3.30.160.60">
    <property type="entry name" value="Classic Zinc Finger"/>
    <property type="match status" value="3"/>
</dbReference>
<reference evidence="10 11" key="1">
    <citation type="journal article" date="2011" name="PLoS Pathog.">
        <title>Endophytic Life Strategies Decoded by Genome and Transcriptome Analyses of the Mutualistic Root Symbiont Piriformospora indica.</title>
        <authorList>
            <person name="Zuccaro A."/>
            <person name="Lahrmann U."/>
            <person name="Guldener U."/>
            <person name="Langen G."/>
            <person name="Pfiffi S."/>
            <person name="Biedenkopf D."/>
            <person name="Wong P."/>
            <person name="Samans B."/>
            <person name="Grimm C."/>
            <person name="Basiewicz M."/>
            <person name="Murat C."/>
            <person name="Martin F."/>
            <person name="Kogel K.H."/>
        </authorList>
    </citation>
    <scope>NUCLEOTIDE SEQUENCE [LARGE SCALE GENOMIC DNA]</scope>
    <source>
        <strain evidence="10 11">DSM 11827</strain>
    </source>
</reference>
<evidence type="ECO:0000256" key="6">
    <source>
        <dbReference type="ARBA" id="ARBA00023163"/>
    </source>
</evidence>
<comment type="caution">
    <text evidence="10">The sequence shown here is derived from an EMBL/GenBank/DDBJ whole genome shotgun (WGS) entry which is preliminary data.</text>
</comment>
<keyword evidence="6" id="KW-0804">Transcription</keyword>
<dbReference type="InterPro" id="IPR013087">
    <property type="entry name" value="Znf_C2H2_type"/>
</dbReference>
<feature type="region of interest" description="Disordered" evidence="8">
    <location>
        <begin position="109"/>
        <end position="148"/>
    </location>
</feature>
<dbReference type="FunFam" id="3.30.160.60:FF:000032">
    <property type="entry name" value="Krueppel-like factor 4"/>
    <property type="match status" value="1"/>
</dbReference>
<evidence type="ECO:0000256" key="2">
    <source>
        <dbReference type="ARBA" id="ARBA00022737"/>
    </source>
</evidence>
<dbReference type="InParanoid" id="G4T520"/>
<dbReference type="SUPFAM" id="SSF57667">
    <property type="entry name" value="beta-beta-alpha zinc fingers"/>
    <property type="match status" value="3"/>
</dbReference>
<dbReference type="HOGENOM" id="CLU_767497_0_0_1"/>
<feature type="region of interest" description="Disordered" evidence="8">
    <location>
        <begin position="324"/>
        <end position="349"/>
    </location>
</feature>
<name>G4T520_SERID</name>
<dbReference type="PANTHER" id="PTHR23235:SF120">
    <property type="entry name" value="KRUPPEL-LIKE FACTOR 15"/>
    <property type="match status" value="1"/>
</dbReference>
<gene>
    <name evidence="10" type="ORF">PIIN_00052</name>
</gene>
<evidence type="ECO:0000256" key="5">
    <source>
        <dbReference type="ARBA" id="ARBA00023015"/>
    </source>
</evidence>
<dbReference type="PANTHER" id="PTHR23235">
    <property type="entry name" value="KRUEPPEL-LIKE TRANSCRIPTION FACTOR"/>
    <property type="match status" value="1"/>
</dbReference>
<feature type="region of interest" description="Disordered" evidence="8">
    <location>
        <begin position="166"/>
        <end position="199"/>
    </location>
</feature>
<dbReference type="AlphaFoldDB" id="G4T520"/>
<dbReference type="Pfam" id="PF00096">
    <property type="entry name" value="zf-C2H2"/>
    <property type="match status" value="2"/>
</dbReference>
<dbReference type="PROSITE" id="PS50157">
    <property type="entry name" value="ZINC_FINGER_C2H2_2"/>
    <property type="match status" value="3"/>
</dbReference>
<evidence type="ECO:0000259" key="9">
    <source>
        <dbReference type="PROSITE" id="PS50157"/>
    </source>
</evidence>
<accession>G4T520</accession>
<dbReference type="GO" id="GO:0008270">
    <property type="term" value="F:zinc ion binding"/>
    <property type="evidence" value="ECO:0007669"/>
    <property type="project" value="UniProtKB-KW"/>
</dbReference>
<evidence type="ECO:0000256" key="3">
    <source>
        <dbReference type="ARBA" id="ARBA00022771"/>
    </source>
</evidence>
<dbReference type="eggNOG" id="KOG1721">
    <property type="taxonomic scope" value="Eukaryota"/>
</dbReference>
<dbReference type="Proteomes" id="UP000007148">
    <property type="component" value="Unassembled WGS sequence"/>
</dbReference>
<protein>
    <submittedName>
        <fullName evidence="10">Related to calcineurin responsive zinc-finger</fullName>
    </submittedName>
</protein>
<dbReference type="OrthoDB" id="4748970at2759"/>
<keyword evidence="5" id="KW-0805">Transcription regulation</keyword>
<keyword evidence="2" id="KW-0677">Repeat</keyword>
<dbReference type="PROSITE" id="PS00028">
    <property type="entry name" value="ZINC_FINGER_C2H2_1"/>
    <property type="match status" value="2"/>
</dbReference>
<keyword evidence="4" id="KW-0862">Zinc</keyword>
<evidence type="ECO:0000313" key="11">
    <source>
        <dbReference type="Proteomes" id="UP000007148"/>
    </source>
</evidence>
<evidence type="ECO:0000256" key="7">
    <source>
        <dbReference type="PROSITE-ProRule" id="PRU00042"/>
    </source>
</evidence>
<evidence type="ECO:0000313" key="10">
    <source>
        <dbReference type="EMBL" id="CCA66366.1"/>
    </source>
</evidence>
<evidence type="ECO:0000256" key="4">
    <source>
        <dbReference type="ARBA" id="ARBA00022833"/>
    </source>
</evidence>
<dbReference type="InterPro" id="IPR036236">
    <property type="entry name" value="Znf_C2H2_sf"/>
</dbReference>
<organism evidence="10 11">
    <name type="scientific">Serendipita indica (strain DSM 11827)</name>
    <name type="common">Root endophyte fungus</name>
    <name type="synonym">Piriformospora indica</name>
    <dbReference type="NCBI Taxonomy" id="1109443"/>
    <lineage>
        <taxon>Eukaryota</taxon>
        <taxon>Fungi</taxon>
        <taxon>Dikarya</taxon>
        <taxon>Basidiomycota</taxon>
        <taxon>Agaricomycotina</taxon>
        <taxon>Agaricomycetes</taxon>
        <taxon>Sebacinales</taxon>
        <taxon>Serendipitaceae</taxon>
        <taxon>Serendipita</taxon>
    </lineage>
</organism>
<evidence type="ECO:0000256" key="1">
    <source>
        <dbReference type="ARBA" id="ARBA00022723"/>
    </source>
</evidence>
<sequence length="361" mass="38014">MRSQSSGQGVLITKHKQQQLTNDGDVHGVAHTLHGVPEHGLSAVAVDPCLESASGVPHVDGALDTGPNSVGATMALMASGEPSPYSTNNLLIQPYNNSNYLRNAYTFVNGHSSPTSQQHHTFGPLSDHDNVQDDEGDNELSSATAGAKMAKDPRALALMAAGQSAAAAAGPGPQTMLMRDSPSPESDGGGPDGSGQYRSMRLPPILQVEKQHVTTTATQAASATRRKNEAVFKCPVPGCGSTFTRRFNLRGHLRSHTEERPFVCDWPGCGKGFARSHDCKRHSALHTAKQGTHVCPGCNKTFSRTDALNRHMKSEVGSSCRAAVASQRTESTPPVNGDAVMPSPGAMDVSQSLRTVSSFAA</sequence>
<dbReference type="GO" id="GO:0000978">
    <property type="term" value="F:RNA polymerase II cis-regulatory region sequence-specific DNA binding"/>
    <property type="evidence" value="ECO:0007669"/>
    <property type="project" value="TreeGrafter"/>
</dbReference>
<keyword evidence="3 7" id="KW-0863">Zinc-finger</keyword>
<feature type="compositionally biased region" description="Polar residues" evidence="8">
    <location>
        <begin position="109"/>
        <end position="120"/>
    </location>
</feature>
<proteinExistence type="predicted"/>